<accession>A0AAV3Y793</accession>
<reference evidence="1 2" key="1">
    <citation type="journal article" date="2021" name="Elife">
        <title>Chloroplast acquisition without the gene transfer in kleptoplastic sea slugs, Plakobranchus ocellatus.</title>
        <authorList>
            <person name="Maeda T."/>
            <person name="Takahashi S."/>
            <person name="Yoshida T."/>
            <person name="Shimamura S."/>
            <person name="Takaki Y."/>
            <person name="Nagai Y."/>
            <person name="Toyoda A."/>
            <person name="Suzuki Y."/>
            <person name="Arimoto A."/>
            <person name="Ishii H."/>
            <person name="Satoh N."/>
            <person name="Nishiyama T."/>
            <person name="Hasebe M."/>
            <person name="Maruyama T."/>
            <person name="Minagawa J."/>
            <person name="Obokata J."/>
            <person name="Shigenobu S."/>
        </authorList>
    </citation>
    <scope>NUCLEOTIDE SEQUENCE [LARGE SCALE GENOMIC DNA]</scope>
</reference>
<protein>
    <submittedName>
        <fullName evidence="1">Uncharacterized protein</fullName>
    </submittedName>
</protein>
<comment type="caution">
    <text evidence="1">The sequence shown here is derived from an EMBL/GenBank/DDBJ whole genome shotgun (WGS) entry which is preliminary data.</text>
</comment>
<dbReference type="Proteomes" id="UP000735302">
    <property type="component" value="Unassembled WGS sequence"/>
</dbReference>
<organism evidence="1 2">
    <name type="scientific">Plakobranchus ocellatus</name>
    <dbReference type="NCBI Taxonomy" id="259542"/>
    <lineage>
        <taxon>Eukaryota</taxon>
        <taxon>Metazoa</taxon>
        <taxon>Spiralia</taxon>
        <taxon>Lophotrochozoa</taxon>
        <taxon>Mollusca</taxon>
        <taxon>Gastropoda</taxon>
        <taxon>Heterobranchia</taxon>
        <taxon>Euthyneura</taxon>
        <taxon>Panpulmonata</taxon>
        <taxon>Sacoglossa</taxon>
        <taxon>Placobranchoidea</taxon>
        <taxon>Plakobranchidae</taxon>
        <taxon>Plakobranchus</taxon>
    </lineage>
</organism>
<evidence type="ECO:0000313" key="1">
    <source>
        <dbReference type="EMBL" id="GFN83135.1"/>
    </source>
</evidence>
<dbReference type="EMBL" id="BLXT01001094">
    <property type="protein sequence ID" value="GFN83135.1"/>
    <property type="molecule type" value="Genomic_DNA"/>
</dbReference>
<proteinExistence type="predicted"/>
<gene>
    <name evidence="1" type="ORF">PoB_000964100</name>
</gene>
<keyword evidence="2" id="KW-1185">Reference proteome</keyword>
<sequence>MVTLKKKGGHGTAGGNHYTLVEHVTLLLVPQGPNSGYACEAEMEETFREKSIHEDNTCDGPITETYCLLLIHHECSQKEGSSDAFEDSRPR</sequence>
<dbReference type="AlphaFoldDB" id="A0AAV3Y793"/>
<evidence type="ECO:0000313" key="2">
    <source>
        <dbReference type="Proteomes" id="UP000735302"/>
    </source>
</evidence>
<name>A0AAV3Y793_9GAST</name>